<organism evidence="1 2">
    <name type="scientific">Maudiozyma humilis</name>
    <name type="common">Sour dough yeast</name>
    <name type="synonym">Kazachstania humilis</name>
    <dbReference type="NCBI Taxonomy" id="51915"/>
    <lineage>
        <taxon>Eukaryota</taxon>
        <taxon>Fungi</taxon>
        <taxon>Dikarya</taxon>
        <taxon>Ascomycota</taxon>
        <taxon>Saccharomycotina</taxon>
        <taxon>Saccharomycetes</taxon>
        <taxon>Saccharomycetales</taxon>
        <taxon>Saccharomycetaceae</taxon>
        <taxon>Maudiozyma</taxon>
    </lineage>
</organism>
<evidence type="ECO:0000313" key="2">
    <source>
        <dbReference type="Proteomes" id="UP001377567"/>
    </source>
</evidence>
<protein>
    <submittedName>
        <fullName evidence="1">Uncharacterized protein</fullName>
    </submittedName>
</protein>
<dbReference type="Pfam" id="PF15700">
    <property type="entry name" value="DUF4667"/>
    <property type="match status" value="1"/>
</dbReference>
<reference evidence="1 2" key="1">
    <citation type="journal article" date="2023" name="Elife">
        <title>Identification of key yeast species and microbe-microbe interactions impacting larval growth of Drosophila in the wild.</title>
        <authorList>
            <person name="Mure A."/>
            <person name="Sugiura Y."/>
            <person name="Maeda R."/>
            <person name="Honda K."/>
            <person name="Sakurai N."/>
            <person name="Takahashi Y."/>
            <person name="Watada M."/>
            <person name="Katoh T."/>
            <person name="Gotoh A."/>
            <person name="Gotoh Y."/>
            <person name="Taniguchi I."/>
            <person name="Nakamura K."/>
            <person name="Hayashi T."/>
            <person name="Katayama T."/>
            <person name="Uemura T."/>
            <person name="Hattori Y."/>
        </authorList>
    </citation>
    <scope>NUCLEOTIDE SEQUENCE [LARGE SCALE GENOMIC DNA]</scope>
    <source>
        <strain evidence="1 2">KH-74</strain>
    </source>
</reference>
<gene>
    <name evidence="1" type="ORF">DAKH74_007430</name>
</gene>
<sequence length="208" mass="22205">MTHIPMATATAALRCPEAPLYTPGPYTPITTAPPVSPHPRGCLPLAAQLTVHYTDADIDARTPRAMRVVDTVFDFVPGAIVPPPQTQTQPCMEDTAVRPVPQRRATLPALSLHSPLHSAAARRDYARLSQCVPPTLPAAFSEAPPQPLARRVSEPAMPGSGFGCGPGPGPGLATYAGVDLRDGCACARHHHRRDSVAIRFARTRYSRV</sequence>
<accession>A0AAV5RTV0</accession>
<name>A0AAV5RTV0_MAUHU</name>
<dbReference type="Proteomes" id="UP001377567">
    <property type="component" value="Unassembled WGS sequence"/>
</dbReference>
<evidence type="ECO:0000313" key="1">
    <source>
        <dbReference type="EMBL" id="GMM54127.1"/>
    </source>
</evidence>
<dbReference type="AlphaFoldDB" id="A0AAV5RTV0"/>
<proteinExistence type="predicted"/>
<comment type="caution">
    <text evidence="1">The sequence shown here is derived from an EMBL/GenBank/DDBJ whole genome shotgun (WGS) entry which is preliminary data.</text>
</comment>
<dbReference type="EMBL" id="BTGD01000001">
    <property type="protein sequence ID" value="GMM54127.1"/>
    <property type="molecule type" value="Genomic_DNA"/>
</dbReference>
<dbReference type="InterPro" id="IPR031426">
    <property type="entry name" value="DUF4667"/>
</dbReference>
<keyword evidence="2" id="KW-1185">Reference proteome</keyword>